<protein>
    <submittedName>
        <fullName evidence="2">HEPN domain-containing protein</fullName>
    </submittedName>
</protein>
<proteinExistence type="predicted"/>
<accession>A0ABV9B8I7</accession>
<dbReference type="Proteomes" id="UP001595839">
    <property type="component" value="Unassembled WGS sequence"/>
</dbReference>
<dbReference type="RefSeq" id="WP_381187603.1">
    <property type="nucleotide sequence ID" value="NZ_JBHSFK010000083.1"/>
</dbReference>
<dbReference type="SUPFAM" id="SSF81593">
    <property type="entry name" value="Nucleotidyltransferase substrate binding subunit/domain"/>
    <property type="match status" value="1"/>
</dbReference>
<gene>
    <name evidence="2" type="ORF">ACFPIH_55315</name>
</gene>
<sequence>MTYQSPFGDMDTDHEWPDALCLSRVNCANASEETIGEFFEGAIALIDAGIPQPAFFLARQLAELSLKAILGPEKGKGHDLGKLLRKLEESDDDLFAAGDDRHLVVEFIRDLHRRDPKGDEGRYPTTTKGVPSLAAVCCANPPLFREYVNHLFVYTEGRISRVGQTV</sequence>
<comment type="caution">
    <text evidence="2">The sequence shown here is derived from an EMBL/GenBank/DDBJ whole genome shotgun (WGS) entry which is preliminary data.</text>
</comment>
<feature type="domain" description="HEPN" evidence="1">
    <location>
        <begin position="37"/>
        <end position="126"/>
    </location>
</feature>
<dbReference type="Pfam" id="PF05168">
    <property type="entry name" value="HEPN"/>
    <property type="match status" value="1"/>
</dbReference>
<evidence type="ECO:0000259" key="1">
    <source>
        <dbReference type="Pfam" id="PF05168"/>
    </source>
</evidence>
<dbReference type="Gene3D" id="1.20.120.330">
    <property type="entry name" value="Nucleotidyltransferases domain 2"/>
    <property type="match status" value="1"/>
</dbReference>
<evidence type="ECO:0000313" key="3">
    <source>
        <dbReference type="Proteomes" id="UP001595839"/>
    </source>
</evidence>
<dbReference type="InterPro" id="IPR007842">
    <property type="entry name" value="HEPN_dom"/>
</dbReference>
<evidence type="ECO:0000313" key="2">
    <source>
        <dbReference type="EMBL" id="MFC4508462.1"/>
    </source>
</evidence>
<name>A0ABV9B8I7_9ACTN</name>
<organism evidence="2 3">
    <name type="scientific">Streptomyces vulcanius</name>
    <dbReference type="NCBI Taxonomy" id="1441876"/>
    <lineage>
        <taxon>Bacteria</taxon>
        <taxon>Bacillati</taxon>
        <taxon>Actinomycetota</taxon>
        <taxon>Actinomycetes</taxon>
        <taxon>Kitasatosporales</taxon>
        <taxon>Streptomycetaceae</taxon>
        <taxon>Streptomyces</taxon>
    </lineage>
</organism>
<keyword evidence="3" id="KW-1185">Reference proteome</keyword>
<reference evidence="3" key="1">
    <citation type="journal article" date="2019" name="Int. J. Syst. Evol. Microbiol.">
        <title>The Global Catalogue of Microorganisms (GCM) 10K type strain sequencing project: providing services to taxonomists for standard genome sequencing and annotation.</title>
        <authorList>
            <consortium name="The Broad Institute Genomics Platform"/>
            <consortium name="The Broad Institute Genome Sequencing Center for Infectious Disease"/>
            <person name="Wu L."/>
            <person name="Ma J."/>
        </authorList>
    </citation>
    <scope>NUCLEOTIDE SEQUENCE [LARGE SCALE GENOMIC DNA]</scope>
    <source>
        <strain evidence="3">CGMCC 4.7177</strain>
    </source>
</reference>
<dbReference type="EMBL" id="JBHSFK010000083">
    <property type="protein sequence ID" value="MFC4508462.1"/>
    <property type="molecule type" value="Genomic_DNA"/>
</dbReference>